<sequence length="154" mass="17524">MLSDQIPFQCCDDWSQRNRWLNQLEAAVGKATQGRFRDLVVGWEDPLTIVEARSSCYYGVQLALATCRDCLATRLESERMPGHAIRLTTVVKGHWMEFYVVDRERSPRQQSATAPRGPGLPLAISRTPRNVQSNRWVSETEVSPSISVPLHYSY</sequence>
<organism evidence="1 2">
    <name type="scientific">Novipirellula artificiosorum</name>
    <dbReference type="NCBI Taxonomy" id="2528016"/>
    <lineage>
        <taxon>Bacteria</taxon>
        <taxon>Pseudomonadati</taxon>
        <taxon>Planctomycetota</taxon>
        <taxon>Planctomycetia</taxon>
        <taxon>Pirellulales</taxon>
        <taxon>Pirellulaceae</taxon>
        <taxon>Novipirellula</taxon>
    </lineage>
</organism>
<dbReference type="OrthoDB" id="9915453at2"/>
<name>A0A5C6DSF8_9BACT</name>
<comment type="caution">
    <text evidence="1">The sequence shown here is derived from an EMBL/GenBank/DDBJ whole genome shotgun (WGS) entry which is preliminary data.</text>
</comment>
<dbReference type="EMBL" id="SJPV01000003">
    <property type="protein sequence ID" value="TWU39195.1"/>
    <property type="molecule type" value="Genomic_DNA"/>
</dbReference>
<keyword evidence="2" id="KW-1185">Reference proteome</keyword>
<dbReference type="AlphaFoldDB" id="A0A5C6DSF8"/>
<evidence type="ECO:0000313" key="1">
    <source>
        <dbReference type="EMBL" id="TWU39195.1"/>
    </source>
</evidence>
<reference evidence="1 2" key="1">
    <citation type="submission" date="2019-02" db="EMBL/GenBank/DDBJ databases">
        <title>Deep-cultivation of Planctomycetes and their phenomic and genomic characterization uncovers novel biology.</title>
        <authorList>
            <person name="Wiegand S."/>
            <person name="Jogler M."/>
            <person name="Boedeker C."/>
            <person name="Pinto D."/>
            <person name="Vollmers J."/>
            <person name="Rivas-Marin E."/>
            <person name="Kohn T."/>
            <person name="Peeters S.H."/>
            <person name="Heuer A."/>
            <person name="Rast P."/>
            <person name="Oberbeckmann S."/>
            <person name="Bunk B."/>
            <person name="Jeske O."/>
            <person name="Meyerdierks A."/>
            <person name="Storesund J.E."/>
            <person name="Kallscheuer N."/>
            <person name="Luecker S."/>
            <person name="Lage O.M."/>
            <person name="Pohl T."/>
            <person name="Merkel B.J."/>
            <person name="Hornburger P."/>
            <person name="Mueller R.-W."/>
            <person name="Bruemmer F."/>
            <person name="Labrenz M."/>
            <person name="Spormann A.M."/>
            <person name="Op Den Camp H."/>
            <person name="Overmann J."/>
            <person name="Amann R."/>
            <person name="Jetten M.S.M."/>
            <person name="Mascher T."/>
            <person name="Medema M.H."/>
            <person name="Devos D.P."/>
            <person name="Kaster A.-K."/>
            <person name="Ovreas L."/>
            <person name="Rohde M."/>
            <person name="Galperin M.Y."/>
            <person name="Jogler C."/>
        </authorList>
    </citation>
    <scope>NUCLEOTIDE SEQUENCE [LARGE SCALE GENOMIC DNA]</scope>
    <source>
        <strain evidence="1 2">Poly41</strain>
    </source>
</reference>
<accession>A0A5C6DSF8</accession>
<gene>
    <name evidence="1" type="ORF">Poly41_20170</name>
</gene>
<protein>
    <submittedName>
        <fullName evidence="1">Uncharacterized protein</fullName>
    </submittedName>
</protein>
<dbReference type="RefSeq" id="WP_146525876.1">
    <property type="nucleotide sequence ID" value="NZ_SJPV01000003.1"/>
</dbReference>
<evidence type="ECO:0000313" key="2">
    <source>
        <dbReference type="Proteomes" id="UP000319143"/>
    </source>
</evidence>
<proteinExistence type="predicted"/>
<dbReference type="Proteomes" id="UP000319143">
    <property type="component" value="Unassembled WGS sequence"/>
</dbReference>